<keyword evidence="9" id="KW-1185">Reference proteome</keyword>
<keyword evidence="3" id="KW-0274">FAD</keyword>
<keyword evidence="4" id="KW-0560">Oxidoreductase</keyword>
<dbReference type="RefSeq" id="WP_105484044.1">
    <property type="nucleotide sequence ID" value="NZ_NIGF01000010.1"/>
</dbReference>
<dbReference type="EMBL" id="NIGF01000010">
    <property type="protein sequence ID" value="PQV63631.1"/>
    <property type="molecule type" value="Genomic_DNA"/>
</dbReference>
<dbReference type="Proteomes" id="UP000237684">
    <property type="component" value="Unassembled WGS sequence"/>
</dbReference>
<dbReference type="InterPro" id="IPR050097">
    <property type="entry name" value="Ferredoxin-NADP_redctase_2"/>
</dbReference>
<dbReference type="InterPro" id="IPR023753">
    <property type="entry name" value="FAD/NAD-binding_dom"/>
</dbReference>
<dbReference type="PRINTS" id="PR00368">
    <property type="entry name" value="FADPNR"/>
</dbReference>
<comment type="similarity">
    <text evidence="1">Belongs to the class-II pyridine nucleotide-disulfide oxidoreductase family.</text>
</comment>
<dbReference type="OrthoDB" id="9806179at2"/>
<sequence>MNDIQNGIQHPNSGDEVRNVIIIGSGPTGYTAALYTARANLQPLLIAGSADKKTARIKGGQLMATSDIENFPGAIETKVDLDSWAYLDDEAKTEATKDVKGLSGPHLMTRMELQARHFGTEMLEEFVTEIDICSHPGELYTVQTESGKIFKTRSLIIATGAAAKTMGIEAEDKFFGQGGGVSTCATCDGHSYRGKTVAVVGGGDSAMEEASYLANLGIKVHLIHRREEFRASKIMVDRAKKNPNIEIHTFRAIVDLKGKPHPLAETSAFFKDKEVLSGAILENTQTKEREELRLDGVFVAIGHTPNSSLFKDQLKMDEAGYLERDRHMRAIPSVNACNRKMHGMEHVPGIFVAGDVSDHIYRQAITAAGMGCMAAIEAERYIAEKLAEEVGMDANALDLSAESIAQSHWSSEREEMGEKPMVERVIEAAKV</sequence>
<keyword evidence="2" id="KW-0285">Flavoprotein</keyword>
<dbReference type="PROSITE" id="PS00573">
    <property type="entry name" value="PYRIDINE_REDOX_2"/>
    <property type="match status" value="1"/>
</dbReference>
<dbReference type="Pfam" id="PF07992">
    <property type="entry name" value="Pyr_redox_2"/>
    <property type="match status" value="1"/>
</dbReference>
<protein>
    <submittedName>
        <fullName evidence="8">Thioredoxin reductase (NADPH)</fullName>
    </submittedName>
</protein>
<dbReference type="AlphaFoldDB" id="A0A2S8SS47"/>
<comment type="caution">
    <text evidence="8">The sequence shown here is derived from an EMBL/GenBank/DDBJ whole genome shotgun (WGS) entry which is preliminary data.</text>
</comment>
<dbReference type="PANTHER" id="PTHR48105">
    <property type="entry name" value="THIOREDOXIN REDUCTASE 1-RELATED-RELATED"/>
    <property type="match status" value="1"/>
</dbReference>
<dbReference type="InterPro" id="IPR008255">
    <property type="entry name" value="Pyr_nucl-diS_OxRdtase_2_AS"/>
</dbReference>
<dbReference type="InterPro" id="IPR036188">
    <property type="entry name" value="FAD/NAD-bd_sf"/>
</dbReference>
<name>A0A2S8SS47_9BACT</name>
<keyword evidence="5" id="KW-1015">Disulfide bond</keyword>
<reference evidence="8 9" key="1">
    <citation type="journal article" date="2018" name="Syst. Appl. Microbiol.">
        <title>Abditibacterium utsteinense sp. nov., the first cultivated member of candidate phylum FBP, isolated from ice-free Antarctic soil samples.</title>
        <authorList>
            <person name="Tahon G."/>
            <person name="Tytgat B."/>
            <person name="Lebbe L."/>
            <person name="Carlier A."/>
            <person name="Willems A."/>
        </authorList>
    </citation>
    <scope>NUCLEOTIDE SEQUENCE [LARGE SCALE GENOMIC DNA]</scope>
    <source>
        <strain evidence="8 9">LMG 29911</strain>
    </source>
</reference>
<dbReference type="InParanoid" id="A0A2S8SS47"/>
<evidence type="ECO:0000256" key="2">
    <source>
        <dbReference type="ARBA" id="ARBA00022630"/>
    </source>
</evidence>
<evidence type="ECO:0000256" key="5">
    <source>
        <dbReference type="ARBA" id="ARBA00023157"/>
    </source>
</evidence>
<dbReference type="GO" id="GO:0016668">
    <property type="term" value="F:oxidoreductase activity, acting on a sulfur group of donors, NAD(P) as acceptor"/>
    <property type="evidence" value="ECO:0007669"/>
    <property type="project" value="UniProtKB-ARBA"/>
</dbReference>
<evidence type="ECO:0000256" key="3">
    <source>
        <dbReference type="ARBA" id="ARBA00022827"/>
    </source>
</evidence>
<evidence type="ECO:0000313" key="8">
    <source>
        <dbReference type="EMBL" id="PQV63631.1"/>
    </source>
</evidence>
<organism evidence="8 9">
    <name type="scientific">Abditibacterium utsteinense</name>
    <dbReference type="NCBI Taxonomy" id="1960156"/>
    <lineage>
        <taxon>Bacteria</taxon>
        <taxon>Pseudomonadati</taxon>
        <taxon>Abditibacteriota</taxon>
        <taxon>Abditibacteriia</taxon>
        <taxon>Abditibacteriales</taxon>
        <taxon>Abditibacteriaceae</taxon>
        <taxon>Abditibacterium</taxon>
    </lineage>
</organism>
<dbReference type="Gene3D" id="3.50.50.60">
    <property type="entry name" value="FAD/NAD(P)-binding domain"/>
    <property type="match status" value="2"/>
</dbReference>
<feature type="domain" description="FAD/NAD(P)-binding" evidence="7">
    <location>
        <begin position="19"/>
        <end position="371"/>
    </location>
</feature>
<evidence type="ECO:0000256" key="4">
    <source>
        <dbReference type="ARBA" id="ARBA00023002"/>
    </source>
</evidence>
<dbReference type="PRINTS" id="PR00411">
    <property type="entry name" value="PNDRDTASEI"/>
</dbReference>
<evidence type="ECO:0000259" key="7">
    <source>
        <dbReference type="Pfam" id="PF07992"/>
    </source>
</evidence>
<evidence type="ECO:0000256" key="6">
    <source>
        <dbReference type="ARBA" id="ARBA00023284"/>
    </source>
</evidence>
<gene>
    <name evidence="8" type="ORF">B1R32_11097</name>
</gene>
<dbReference type="SUPFAM" id="SSF51905">
    <property type="entry name" value="FAD/NAD(P)-binding domain"/>
    <property type="match status" value="1"/>
</dbReference>
<evidence type="ECO:0000256" key="1">
    <source>
        <dbReference type="ARBA" id="ARBA00009333"/>
    </source>
</evidence>
<evidence type="ECO:0000313" key="9">
    <source>
        <dbReference type="Proteomes" id="UP000237684"/>
    </source>
</evidence>
<keyword evidence="6" id="KW-0676">Redox-active center</keyword>
<dbReference type="FunCoup" id="A0A2S8SS47">
    <property type="interactions" value="276"/>
</dbReference>
<accession>A0A2S8SS47</accession>
<proteinExistence type="inferred from homology"/>